<dbReference type="InterPro" id="IPR029052">
    <property type="entry name" value="Metallo-depent_PP-like"/>
</dbReference>
<dbReference type="CDD" id="cd07423">
    <property type="entry name" value="MPP_Prp_like"/>
    <property type="match status" value="1"/>
</dbReference>
<dbReference type="Proteomes" id="UP000297597">
    <property type="component" value="Unassembled WGS sequence"/>
</dbReference>
<comment type="caution">
    <text evidence="1">The sequence shown here is derived from an EMBL/GenBank/DDBJ whole genome shotgun (WGS) entry which is preliminary data.</text>
</comment>
<evidence type="ECO:0000313" key="1">
    <source>
        <dbReference type="EMBL" id="TEB13204.1"/>
    </source>
</evidence>
<protein>
    <submittedName>
        <fullName evidence="1">Bis(5'-nucleosyl)-tetraphosphatase PrpE (Asymmetrical)</fullName>
        <ecNumber evidence="1">3.6.1.17</ecNumber>
    </submittedName>
</protein>
<gene>
    <name evidence="1" type="primary">prpE_1</name>
    <name evidence="1" type="ORF">Pmgp_00500</name>
</gene>
<dbReference type="Gene3D" id="3.60.21.10">
    <property type="match status" value="1"/>
</dbReference>
<keyword evidence="1" id="KW-0378">Hydrolase</keyword>
<keyword evidence="2" id="KW-1185">Reference proteome</keyword>
<name>A0A4Y7RW41_9FIRM</name>
<dbReference type="GO" id="GO:0016791">
    <property type="term" value="F:phosphatase activity"/>
    <property type="evidence" value="ECO:0007669"/>
    <property type="project" value="TreeGrafter"/>
</dbReference>
<dbReference type="InterPro" id="IPR050126">
    <property type="entry name" value="Ap4A_hydrolase"/>
</dbReference>
<dbReference type="InterPro" id="IPR041780">
    <property type="entry name" value="MPP_PrpE-like"/>
</dbReference>
<sequence>MVDSGNALYVTGNHCRKLFRYLEGRNIKIANGLEKTVAEIKALKEDEREYFREEFMNLYRDAPPYLILDRGRLVAAHGGIKENMIGRLNERIRNFCFFGDATGELSDEGLPIRRDWAREYSGDALVVYGHTPVPEAAFVNNTIDIDQGCVMGGKLTALRYPELEIVQVPSFAAYYERAGFAGKAPTAAGEKNGLNQLPSELMI</sequence>
<organism evidence="1 2">
    <name type="scientific">Pelotomaculum propionicicum</name>
    <dbReference type="NCBI Taxonomy" id="258475"/>
    <lineage>
        <taxon>Bacteria</taxon>
        <taxon>Bacillati</taxon>
        <taxon>Bacillota</taxon>
        <taxon>Clostridia</taxon>
        <taxon>Eubacteriales</taxon>
        <taxon>Desulfotomaculaceae</taxon>
        <taxon>Pelotomaculum</taxon>
    </lineage>
</organism>
<dbReference type="EC" id="3.6.1.17" evidence="1"/>
<dbReference type="GO" id="GO:0004081">
    <property type="term" value="F:bis(5'-nucleosyl)-tetraphosphatase (asymmetrical) activity"/>
    <property type="evidence" value="ECO:0007669"/>
    <property type="project" value="UniProtKB-EC"/>
</dbReference>
<dbReference type="PANTHER" id="PTHR42850:SF7">
    <property type="entry name" value="BIS(5'-NUCLEOSYL)-TETRAPHOSPHATASE PRPE [ASYMMETRICAL]"/>
    <property type="match status" value="1"/>
</dbReference>
<proteinExistence type="predicted"/>
<dbReference type="OrthoDB" id="9779903at2"/>
<dbReference type="SUPFAM" id="SSF56300">
    <property type="entry name" value="Metallo-dependent phosphatases"/>
    <property type="match status" value="1"/>
</dbReference>
<accession>A0A4Y7RW41</accession>
<dbReference type="GO" id="GO:0005737">
    <property type="term" value="C:cytoplasm"/>
    <property type="evidence" value="ECO:0007669"/>
    <property type="project" value="TreeGrafter"/>
</dbReference>
<dbReference type="EMBL" id="QFFZ01000003">
    <property type="protein sequence ID" value="TEB13204.1"/>
    <property type="molecule type" value="Genomic_DNA"/>
</dbReference>
<evidence type="ECO:0000313" key="2">
    <source>
        <dbReference type="Proteomes" id="UP000297597"/>
    </source>
</evidence>
<dbReference type="AlphaFoldDB" id="A0A4Y7RW41"/>
<reference evidence="1 2" key="1">
    <citation type="journal article" date="2018" name="Environ. Microbiol.">
        <title>Novel energy conservation strategies and behaviour of Pelotomaculum schinkii driving syntrophic propionate catabolism.</title>
        <authorList>
            <person name="Hidalgo-Ahumada C.A.P."/>
            <person name="Nobu M.K."/>
            <person name="Narihiro T."/>
            <person name="Tamaki H."/>
            <person name="Liu W.T."/>
            <person name="Kamagata Y."/>
            <person name="Stams A.J.M."/>
            <person name="Imachi H."/>
            <person name="Sousa D.Z."/>
        </authorList>
    </citation>
    <scope>NUCLEOTIDE SEQUENCE [LARGE SCALE GENOMIC DNA]</scope>
    <source>
        <strain evidence="1 2">MGP</strain>
    </source>
</reference>
<dbReference type="PANTHER" id="PTHR42850">
    <property type="entry name" value="METALLOPHOSPHOESTERASE"/>
    <property type="match status" value="1"/>
</dbReference>